<name>A0A517PU33_9PLAN</name>
<evidence type="ECO:0008006" key="5">
    <source>
        <dbReference type="Google" id="ProtNLM"/>
    </source>
</evidence>
<keyword evidence="2" id="KW-0732">Signal</keyword>
<organism evidence="3 4">
    <name type="scientific">Gimesia chilikensis</name>
    <dbReference type="NCBI Taxonomy" id="2605989"/>
    <lineage>
        <taxon>Bacteria</taxon>
        <taxon>Pseudomonadati</taxon>
        <taxon>Planctomycetota</taxon>
        <taxon>Planctomycetia</taxon>
        <taxon>Planctomycetales</taxon>
        <taxon>Planctomycetaceae</taxon>
        <taxon>Gimesia</taxon>
    </lineage>
</organism>
<evidence type="ECO:0000313" key="3">
    <source>
        <dbReference type="EMBL" id="QDT22889.1"/>
    </source>
</evidence>
<dbReference type="RefSeq" id="WP_197996755.1">
    <property type="nucleotide sequence ID" value="NZ_CP036266.1"/>
</dbReference>
<accession>A0A517PU33</accession>
<gene>
    <name evidence="3" type="ORF">HG66A1_47000</name>
</gene>
<dbReference type="EMBL" id="CP036266">
    <property type="protein sequence ID" value="QDT22889.1"/>
    <property type="molecule type" value="Genomic_DNA"/>
</dbReference>
<dbReference type="PROSITE" id="PS51257">
    <property type="entry name" value="PROKAR_LIPOPROTEIN"/>
    <property type="match status" value="1"/>
</dbReference>
<protein>
    <recommendedName>
        <fullName evidence="5">Secreted protein</fullName>
    </recommendedName>
</protein>
<feature type="region of interest" description="Disordered" evidence="1">
    <location>
        <begin position="36"/>
        <end position="56"/>
    </location>
</feature>
<reference evidence="3 4" key="1">
    <citation type="submission" date="2019-02" db="EMBL/GenBank/DDBJ databases">
        <title>Deep-cultivation of Planctomycetes and their phenomic and genomic characterization uncovers novel biology.</title>
        <authorList>
            <person name="Wiegand S."/>
            <person name="Jogler M."/>
            <person name="Boedeker C."/>
            <person name="Pinto D."/>
            <person name="Vollmers J."/>
            <person name="Rivas-Marin E."/>
            <person name="Kohn T."/>
            <person name="Peeters S.H."/>
            <person name="Heuer A."/>
            <person name="Rast P."/>
            <person name="Oberbeckmann S."/>
            <person name="Bunk B."/>
            <person name="Jeske O."/>
            <person name="Meyerdierks A."/>
            <person name="Storesund J.E."/>
            <person name="Kallscheuer N."/>
            <person name="Luecker S."/>
            <person name="Lage O.M."/>
            <person name="Pohl T."/>
            <person name="Merkel B.J."/>
            <person name="Hornburger P."/>
            <person name="Mueller R.-W."/>
            <person name="Bruemmer F."/>
            <person name="Labrenz M."/>
            <person name="Spormann A.M."/>
            <person name="Op den Camp H."/>
            <person name="Overmann J."/>
            <person name="Amann R."/>
            <person name="Jetten M.S.M."/>
            <person name="Mascher T."/>
            <person name="Medema M.H."/>
            <person name="Devos D.P."/>
            <person name="Kaster A.-K."/>
            <person name="Ovreas L."/>
            <person name="Rohde M."/>
            <person name="Galperin M.Y."/>
            <person name="Jogler C."/>
        </authorList>
    </citation>
    <scope>NUCLEOTIDE SEQUENCE [LARGE SCALE GENOMIC DNA]</scope>
    <source>
        <strain evidence="3 4">HG66A1</strain>
    </source>
</reference>
<evidence type="ECO:0000256" key="1">
    <source>
        <dbReference type="SAM" id="MobiDB-lite"/>
    </source>
</evidence>
<dbReference type="Proteomes" id="UP000320421">
    <property type="component" value="Chromosome"/>
</dbReference>
<evidence type="ECO:0000313" key="4">
    <source>
        <dbReference type="Proteomes" id="UP000320421"/>
    </source>
</evidence>
<keyword evidence="4" id="KW-1185">Reference proteome</keyword>
<proteinExistence type="predicted"/>
<dbReference type="AlphaFoldDB" id="A0A517PU33"/>
<sequence length="56" mass="6187" precursor="true">MSRFLFLLLTTLCFTPLIAGCGEEEPIVKEGEHNIADELDPAQEAAAQKKAARENR</sequence>
<feature type="chain" id="PRO_5021791195" description="Secreted protein" evidence="2">
    <location>
        <begin position="20"/>
        <end position="56"/>
    </location>
</feature>
<feature type="signal peptide" evidence="2">
    <location>
        <begin position="1"/>
        <end position="19"/>
    </location>
</feature>
<evidence type="ECO:0000256" key="2">
    <source>
        <dbReference type="SAM" id="SignalP"/>
    </source>
</evidence>